<dbReference type="STRING" id="906689.A0A2I0VJP1"/>
<dbReference type="InterPro" id="IPR041469">
    <property type="entry name" value="Subtilisin-like_FN3"/>
</dbReference>
<dbReference type="Gene3D" id="3.40.50.200">
    <property type="entry name" value="Peptidase S8/S53 domain"/>
    <property type="match status" value="1"/>
</dbReference>
<sequence>MATPHVSGIAALVRSKHLDWTPAEIISAIVTTSNDSWTAAGDLIADDISYKTAGIYATGAGQVNPNKAMDPGLVFGLTLNDYIGYLCGLGYEDWEVMVTLGRKQSCKGVKHLTASELNYPSIAVNLTRSTPSQTVSRTVKNVGDAREGYSAKITEPVGVTIYLSTYKLQFTRLDQELSYNINFSLKGAYPSQGSDMIRRGKIVWDSGKHVVTTPIAVCFS</sequence>
<gene>
    <name evidence="6" type="primary">SDD1</name>
    <name evidence="6" type="ORF">MA16_Dca022158</name>
</gene>
<reference evidence="6 7" key="1">
    <citation type="journal article" date="2016" name="Sci. Rep.">
        <title>The Dendrobium catenatum Lindl. genome sequence provides insights into polysaccharide synthase, floral development and adaptive evolution.</title>
        <authorList>
            <person name="Zhang G.Q."/>
            <person name="Xu Q."/>
            <person name="Bian C."/>
            <person name="Tsai W.C."/>
            <person name="Yeh C.M."/>
            <person name="Liu K.W."/>
            <person name="Yoshida K."/>
            <person name="Zhang L.S."/>
            <person name="Chang S.B."/>
            <person name="Chen F."/>
            <person name="Shi Y."/>
            <person name="Su Y.Y."/>
            <person name="Zhang Y.Q."/>
            <person name="Chen L.J."/>
            <person name="Yin Y."/>
            <person name="Lin M."/>
            <person name="Huang H."/>
            <person name="Deng H."/>
            <person name="Wang Z.W."/>
            <person name="Zhu S.L."/>
            <person name="Zhao X."/>
            <person name="Deng C."/>
            <person name="Niu S.C."/>
            <person name="Huang J."/>
            <person name="Wang M."/>
            <person name="Liu G.H."/>
            <person name="Yang H.J."/>
            <person name="Xiao X.J."/>
            <person name="Hsiao Y.Y."/>
            <person name="Wu W.L."/>
            <person name="Chen Y.Y."/>
            <person name="Mitsuda N."/>
            <person name="Ohme-Takagi M."/>
            <person name="Luo Y.B."/>
            <person name="Van de Peer Y."/>
            <person name="Liu Z.J."/>
        </authorList>
    </citation>
    <scope>NUCLEOTIDE SEQUENCE [LARGE SCALE GENOMIC DNA]</scope>
    <source>
        <tissue evidence="6">The whole plant</tissue>
    </source>
</reference>
<protein>
    <submittedName>
        <fullName evidence="6">Subtilisin-like protease SDD1</fullName>
    </submittedName>
</protein>
<dbReference type="Gene3D" id="2.60.40.2310">
    <property type="match status" value="1"/>
</dbReference>
<dbReference type="InterPro" id="IPR000209">
    <property type="entry name" value="Peptidase_S8/S53_dom"/>
</dbReference>
<dbReference type="Proteomes" id="UP000233837">
    <property type="component" value="Unassembled WGS sequence"/>
</dbReference>
<evidence type="ECO:0000256" key="2">
    <source>
        <dbReference type="ARBA" id="ARBA00022729"/>
    </source>
</evidence>
<dbReference type="GO" id="GO:0004252">
    <property type="term" value="F:serine-type endopeptidase activity"/>
    <property type="evidence" value="ECO:0007669"/>
    <property type="project" value="InterPro"/>
</dbReference>
<evidence type="ECO:0000256" key="3">
    <source>
        <dbReference type="PROSITE-ProRule" id="PRU01240"/>
    </source>
</evidence>
<keyword evidence="2" id="KW-0732">Signal</keyword>
<dbReference type="Pfam" id="PF00082">
    <property type="entry name" value="Peptidase_S8"/>
    <property type="match status" value="1"/>
</dbReference>
<dbReference type="EMBL" id="KZ503472">
    <property type="protein sequence ID" value="PKU63632.1"/>
    <property type="molecule type" value="Genomic_DNA"/>
</dbReference>
<proteinExistence type="inferred from homology"/>
<dbReference type="SUPFAM" id="SSF52743">
    <property type="entry name" value="Subtilisin-like"/>
    <property type="match status" value="1"/>
</dbReference>
<evidence type="ECO:0000313" key="7">
    <source>
        <dbReference type="Proteomes" id="UP000233837"/>
    </source>
</evidence>
<dbReference type="InterPro" id="IPR036852">
    <property type="entry name" value="Peptidase_S8/S53_dom_sf"/>
</dbReference>
<keyword evidence="6" id="KW-0645">Protease</keyword>
<evidence type="ECO:0000313" key="6">
    <source>
        <dbReference type="EMBL" id="PKU63632.1"/>
    </source>
</evidence>
<evidence type="ECO:0000256" key="1">
    <source>
        <dbReference type="ARBA" id="ARBA00011073"/>
    </source>
</evidence>
<evidence type="ECO:0000259" key="5">
    <source>
        <dbReference type="Pfam" id="PF17766"/>
    </source>
</evidence>
<feature type="domain" description="Peptidase S8/S53" evidence="4">
    <location>
        <begin position="1"/>
        <end position="36"/>
    </location>
</feature>
<name>A0A2I0VJP1_9ASPA</name>
<accession>A0A2I0VJP1</accession>
<comment type="similarity">
    <text evidence="1 3">Belongs to the peptidase S8 family.</text>
</comment>
<evidence type="ECO:0000259" key="4">
    <source>
        <dbReference type="Pfam" id="PF00082"/>
    </source>
</evidence>
<dbReference type="AlphaFoldDB" id="A0A2I0VJP1"/>
<keyword evidence="7" id="KW-1185">Reference proteome</keyword>
<comment type="caution">
    <text evidence="3">Lacks conserved residue(s) required for the propagation of feature annotation.</text>
</comment>
<dbReference type="InterPro" id="IPR045051">
    <property type="entry name" value="SBT"/>
</dbReference>
<dbReference type="PANTHER" id="PTHR10795">
    <property type="entry name" value="PROPROTEIN CONVERTASE SUBTILISIN/KEXIN"/>
    <property type="match status" value="1"/>
</dbReference>
<keyword evidence="6" id="KW-0378">Hydrolase</keyword>
<reference evidence="6 7" key="2">
    <citation type="journal article" date="2017" name="Nature">
        <title>The Apostasia genome and the evolution of orchids.</title>
        <authorList>
            <person name="Zhang G.Q."/>
            <person name="Liu K.W."/>
            <person name="Li Z."/>
            <person name="Lohaus R."/>
            <person name="Hsiao Y.Y."/>
            <person name="Niu S.C."/>
            <person name="Wang J.Y."/>
            <person name="Lin Y.C."/>
            <person name="Xu Q."/>
            <person name="Chen L.J."/>
            <person name="Yoshida K."/>
            <person name="Fujiwara S."/>
            <person name="Wang Z.W."/>
            <person name="Zhang Y.Q."/>
            <person name="Mitsuda N."/>
            <person name="Wang M."/>
            <person name="Liu G.H."/>
            <person name="Pecoraro L."/>
            <person name="Huang H.X."/>
            <person name="Xiao X.J."/>
            <person name="Lin M."/>
            <person name="Wu X.Y."/>
            <person name="Wu W.L."/>
            <person name="Chen Y.Y."/>
            <person name="Chang S.B."/>
            <person name="Sakamoto S."/>
            <person name="Ohme-Takagi M."/>
            <person name="Yagi M."/>
            <person name="Zeng S.J."/>
            <person name="Shen C.Y."/>
            <person name="Yeh C.M."/>
            <person name="Luo Y.B."/>
            <person name="Tsai W.C."/>
            <person name="Van de Peer Y."/>
            <person name="Liu Z.J."/>
        </authorList>
    </citation>
    <scope>NUCLEOTIDE SEQUENCE [LARGE SCALE GENOMIC DNA]</scope>
    <source>
        <tissue evidence="6">The whole plant</tissue>
    </source>
</reference>
<feature type="domain" description="Subtilisin-like protease fibronectin type-III" evidence="5">
    <location>
        <begin position="116"/>
        <end position="217"/>
    </location>
</feature>
<organism evidence="6 7">
    <name type="scientific">Dendrobium catenatum</name>
    <dbReference type="NCBI Taxonomy" id="906689"/>
    <lineage>
        <taxon>Eukaryota</taxon>
        <taxon>Viridiplantae</taxon>
        <taxon>Streptophyta</taxon>
        <taxon>Embryophyta</taxon>
        <taxon>Tracheophyta</taxon>
        <taxon>Spermatophyta</taxon>
        <taxon>Magnoliopsida</taxon>
        <taxon>Liliopsida</taxon>
        <taxon>Asparagales</taxon>
        <taxon>Orchidaceae</taxon>
        <taxon>Epidendroideae</taxon>
        <taxon>Malaxideae</taxon>
        <taxon>Dendrobiinae</taxon>
        <taxon>Dendrobium</taxon>
    </lineage>
</organism>
<dbReference type="PROSITE" id="PS51892">
    <property type="entry name" value="SUBTILASE"/>
    <property type="match status" value="1"/>
</dbReference>
<dbReference type="Pfam" id="PF17766">
    <property type="entry name" value="fn3_6"/>
    <property type="match status" value="1"/>
</dbReference>
<dbReference type="GO" id="GO:0006508">
    <property type="term" value="P:proteolysis"/>
    <property type="evidence" value="ECO:0007669"/>
    <property type="project" value="UniProtKB-KW"/>
</dbReference>